<accession>A0A9X7VUP4</accession>
<keyword evidence="2" id="KW-1185">Reference proteome</keyword>
<reference evidence="1 2" key="1">
    <citation type="submission" date="2021-02" db="EMBL/GenBank/DDBJ databases">
        <title>Alicyclobacillus curvatus sp. nov. and Alicyclobacillus mengziensis sp. nov., two acidophilic bacteria isolated from acid mine drainage.</title>
        <authorList>
            <person name="Huang Y."/>
        </authorList>
    </citation>
    <scope>NUCLEOTIDE SEQUENCE [LARGE SCALE GENOMIC DNA]</scope>
    <source>
        <strain evidence="1 2">S30H14</strain>
    </source>
</reference>
<proteinExistence type="predicted"/>
<evidence type="ECO:0000313" key="2">
    <source>
        <dbReference type="Proteomes" id="UP000663505"/>
    </source>
</evidence>
<organism evidence="1 2">
    <name type="scientific">Alicyclobacillus mengziensis</name>
    <dbReference type="NCBI Taxonomy" id="2931921"/>
    <lineage>
        <taxon>Bacteria</taxon>
        <taxon>Bacillati</taxon>
        <taxon>Bacillota</taxon>
        <taxon>Bacilli</taxon>
        <taxon>Bacillales</taxon>
        <taxon>Alicyclobacillaceae</taxon>
        <taxon>Alicyclobacillus</taxon>
    </lineage>
</organism>
<dbReference type="RefSeq" id="WP_206654869.1">
    <property type="nucleotide sequence ID" value="NZ_CP071182.1"/>
</dbReference>
<gene>
    <name evidence="1" type="ORF">JZ786_13045</name>
</gene>
<dbReference type="EMBL" id="CP071182">
    <property type="protein sequence ID" value="QSO45501.1"/>
    <property type="molecule type" value="Genomic_DNA"/>
</dbReference>
<dbReference type="Proteomes" id="UP000663505">
    <property type="component" value="Chromosome"/>
</dbReference>
<evidence type="ECO:0000313" key="1">
    <source>
        <dbReference type="EMBL" id="QSO45501.1"/>
    </source>
</evidence>
<sequence>MQACQERWKSSGAYAPVRGVNAVKPLRKSDANKFRVTVHGSGDGKTLEQVLLEASDLIRELMTKALKAYPLDTSDDNIVDKVNQQIGESMNQ</sequence>
<dbReference type="KEGG" id="afx:JZ786_13045"/>
<dbReference type="AlphaFoldDB" id="A0A9X7VUP4"/>
<protein>
    <submittedName>
        <fullName evidence="1">Uncharacterized protein</fullName>
    </submittedName>
</protein>
<name>A0A9X7VUP4_9BACL</name>